<dbReference type="OrthoDB" id="661148at2759"/>
<evidence type="ECO:0000256" key="10">
    <source>
        <dbReference type="ARBA" id="ARBA00022833"/>
    </source>
</evidence>
<dbReference type="PANTHER" id="PTHR20930">
    <property type="entry name" value="OVARIAN CARCINOMA ANTIGEN CA125-RELATED"/>
    <property type="match status" value="1"/>
</dbReference>
<keyword evidence="14" id="KW-0508">mRNA splicing</keyword>
<comment type="subcellular location">
    <subcellularLocation>
        <location evidence="2">Cytoplasm</location>
    </subcellularLocation>
    <subcellularLocation>
        <location evidence="1">Nucleus</location>
    </subcellularLocation>
</comment>
<dbReference type="HOGENOM" id="CLU_247581_0_0_1"/>
<keyword evidence="5" id="KW-0963">Cytoplasm</keyword>
<dbReference type="PROSITE" id="PS50135">
    <property type="entry name" value="ZF_ZZ_2"/>
    <property type="match status" value="1"/>
</dbReference>
<dbReference type="CDD" id="cd02341">
    <property type="entry name" value="ZZ_ZZZ3"/>
    <property type="match status" value="1"/>
</dbReference>
<feature type="compositionally biased region" description="Polar residues" evidence="17">
    <location>
        <begin position="191"/>
        <end position="202"/>
    </location>
</feature>
<feature type="compositionally biased region" description="Low complexity" evidence="17">
    <location>
        <begin position="776"/>
        <end position="789"/>
    </location>
</feature>
<name>A0A017SH12_ASPRC</name>
<dbReference type="Pfam" id="PF00569">
    <property type="entry name" value="ZZ"/>
    <property type="match status" value="2"/>
</dbReference>
<dbReference type="EMBL" id="KK088419">
    <property type="protein sequence ID" value="EYE96273.1"/>
    <property type="molecule type" value="Genomic_DNA"/>
</dbReference>
<evidence type="ECO:0000256" key="16">
    <source>
        <dbReference type="PROSITE-ProRule" id="PRU00228"/>
    </source>
</evidence>
<sequence>MAPHRRNIGAIRRRRRDDEGEEEGSVDGGIDDDSLSEGSDVSHQDDDADAEASDGSDDEASTATPQGDQVNDIQVNGSGTKSGQRSGRRNATSPGKQGNYPTVSDTEAMLNGLQLSGDSSQVAEVHFDHMKEQPGQQEGGTSSGPPTEPKRETFAEKKRRENERYVKERDKNPAFVPTRGSFFLHDKRSTEPGTNGSRPPNKSKSRPYGLIVDGNVQKSQTKSDASEGPWTHDLHDIVAGDDPPASNLASTTPNTTSSPANYPVPTAPRSLPPNRSFSSTVLIGNVPVVVFLPGMTRPTQAHPVPKKQHTRLPQHRPPLRRDKPVRISLPGQNPRYIFPSTERSFIFIPRALRPNQQAFRGRGRGGFFGGRRSSIYANSAYSPSVALSRRSSLGRAPEGYHSPAASVLSRATMITTDNGKPVVRLPPPRPPGGFPPATSGPGAIPPTVPLSMPPQPQHHIYRESHSDPIPMHQPRPQKTVSVADIETPETYTFNPPQPQQEQPFHHQVPMPVNGVAYPPDAPPPTHTPFSHIPERAIHAQPFQPYDYSQPQPFYPPGYGPQGVYYPVPGAEYPPYSTAMGPGAPAAPYPPPGQQVPYMMSAPLSSTTEQPTSQTQTVAHEADGMVYYYDASQMYPNQNPNPNPYAVSAPPGPGGVVGMGGMMTPPGTGYYYPQPPSSVGHDTLITVKVHYDGTTRRLKMPFKDMKAEVFPQKLLQLLNVPSGADVIIERYSDSAASFVQLDSENAAVYKQLSRAARAKLRLVIGVTTINNNPLPSPVSQESSDSSTEQESPARNDYLDTVLSHPLPEVPSEESPNATPTGDDTAKSTSNLPVELSTTDTVAAPQPRYREFENNNDSPAVAHQSSAGSFCIDCNNCGQTVPNEHYHCSICDDGDYDLCLQCVASGISCPAEDHWLIKRSVKGGTVTNSITEKIAPQNSKPMEEVKPFEVAPVVAPESIAERSSSVTLLPVPDASTPAIAPVATPAPPPVPASVQCDERICNACLKEYEETKMVTCVDCKDYDLCVNCLLENAHGHHPGHSFSLVQDRQFTLRSSVMSRCRPGRNQYHAAVCDGCDKQITGVRHKCLGCPDWDYCSDCAPTAFLTHPGHRFAPIYGALSEPLLSVEVHSGIFCDGPLCKKQVSTCIVGPRYKCTVCHDTDFCAKCEALPTNTHNHTHPLIKFKTPVRHVSVSTVDEDILNGQGSILGDRIVQKSVSTQANAPSQHEIIPTEESEEKAELGVVKEAPAPVREQVTTPTIDATSGYQAFFINDVVADGTVMAPNKTFRQTWKLYNPGPLAWPAGTDVRFVGGDSMINVDTLHPSSLRSVASAMESNKLTAPLEPRQTADFTMLLRSPSREGSAMSYWRLKLPNGTPFGHRLWCDIRVQAGASEPESEPKPEEALLDNEKQSEEPTVKEECTTEETEQTESRMIFPTLDKESPSIHEETAAPRAVPSIAPSTAPSESNQTNELDYLTVTDTMSMNDDDDVDGFLTDEEYDVLDASDQEYLEAKQSKESYREYLTGICNG</sequence>
<feature type="region of interest" description="Disordered" evidence="17">
    <location>
        <begin position="769"/>
        <end position="844"/>
    </location>
</feature>
<feature type="compositionally biased region" description="Polar residues" evidence="17">
    <location>
        <begin position="65"/>
        <end position="105"/>
    </location>
</feature>
<keyword evidence="11" id="KW-0810">Translation regulation</keyword>
<reference evidence="20" key="1">
    <citation type="journal article" date="2014" name="Nat. Commun.">
        <title>Genomic adaptations of the halophilic Dead Sea filamentous fungus Eurotium rubrum.</title>
        <authorList>
            <person name="Kis-Papo T."/>
            <person name="Weig A.R."/>
            <person name="Riley R."/>
            <person name="Persoh D."/>
            <person name="Salamov A."/>
            <person name="Sun H."/>
            <person name="Lipzen A."/>
            <person name="Wasser S.P."/>
            <person name="Rambold G."/>
            <person name="Grigoriev I.V."/>
            <person name="Nevo E."/>
        </authorList>
    </citation>
    <scope>NUCLEOTIDE SEQUENCE [LARGE SCALE GENOMIC DNA]</scope>
    <source>
        <strain evidence="20">CBS 135680</strain>
    </source>
</reference>
<feature type="compositionally biased region" description="Basic and acidic residues" evidence="17">
    <location>
        <begin position="1392"/>
        <end position="1416"/>
    </location>
</feature>
<keyword evidence="9" id="KW-0509">mRNA transport</keyword>
<dbReference type="InterPro" id="IPR041981">
    <property type="entry name" value="ZZZ3_ZZ"/>
</dbReference>
<dbReference type="SMART" id="SM01044">
    <property type="entry name" value="Btz"/>
    <property type="match status" value="1"/>
</dbReference>
<feature type="compositionally biased region" description="Basic residues" evidence="17">
    <location>
        <begin position="1"/>
        <end position="15"/>
    </location>
</feature>
<keyword evidence="7" id="KW-0479">Metal-binding</keyword>
<evidence type="ECO:0000256" key="13">
    <source>
        <dbReference type="ARBA" id="ARBA00023161"/>
    </source>
</evidence>
<feature type="compositionally biased region" description="Acidic residues" evidence="17">
    <location>
        <begin position="19"/>
        <end position="35"/>
    </location>
</feature>
<dbReference type="InterPro" id="IPR018545">
    <property type="entry name" value="Btz_dom"/>
</dbReference>
<dbReference type="GO" id="GO:0003729">
    <property type="term" value="F:mRNA binding"/>
    <property type="evidence" value="ECO:0007669"/>
    <property type="project" value="InterPro"/>
</dbReference>
<keyword evidence="4" id="KW-0813">Transport</keyword>
<keyword evidence="10" id="KW-0862">Zinc</keyword>
<evidence type="ECO:0000256" key="2">
    <source>
        <dbReference type="ARBA" id="ARBA00004496"/>
    </source>
</evidence>
<dbReference type="STRING" id="1388766.A0A017SH12"/>
<feature type="compositionally biased region" description="Basic residues" evidence="17">
    <location>
        <begin position="304"/>
        <end position="318"/>
    </location>
</feature>
<feature type="compositionally biased region" description="Basic and acidic residues" evidence="17">
    <location>
        <begin position="148"/>
        <end position="172"/>
    </location>
</feature>
<dbReference type="Pfam" id="PF16158">
    <property type="entry name" value="N_BRCA1_IG"/>
    <property type="match status" value="1"/>
</dbReference>
<dbReference type="Gene3D" id="2.60.40.10">
    <property type="entry name" value="Immunoglobulins"/>
    <property type="match status" value="1"/>
</dbReference>
<dbReference type="GO" id="GO:0008270">
    <property type="term" value="F:zinc ion binding"/>
    <property type="evidence" value="ECO:0007669"/>
    <property type="project" value="UniProtKB-KW"/>
</dbReference>
<organism evidence="19 20">
    <name type="scientific">Aspergillus ruber (strain CBS 135680)</name>
    <dbReference type="NCBI Taxonomy" id="1388766"/>
    <lineage>
        <taxon>Eukaryota</taxon>
        <taxon>Fungi</taxon>
        <taxon>Dikarya</taxon>
        <taxon>Ascomycota</taxon>
        <taxon>Pezizomycotina</taxon>
        <taxon>Eurotiomycetes</taxon>
        <taxon>Eurotiomycetidae</taxon>
        <taxon>Eurotiales</taxon>
        <taxon>Aspergillaceae</taxon>
        <taxon>Aspergillus</taxon>
        <taxon>Aspergillus subgen. Aspergillus</taxon>
    </lineage>
</organism>
<dbReference type="InterPro" id="IPR013783">
    <property type="entry name" value="Ig-like_fold"/>
</dbReference>
<proteinExistence type="inferred from homology"/>
<feature type="region of interest" description="Disordered" evidence="17">
    <location>
        <begin position="1"/>
        <end position="273"/>
    </location>
</feature>
<dbReference type="Gene3D" id="3.30.60.90">
    <property type="match status" value="4"/>
</dbReference>
<dbReference type="SMART" id="SM00291">
    <property type="entry name" value="ZnF_ZZ"/>
    <property type="match status" value="4"/>
</dbReference>
<evidence type="ECO:0000256" key="1">
    <source>
        <dbReference type="ARBA" id="ARBA00004123"/>
    </source>
</evidence>
<evidence type="ECO:0000256" key="7">
    <source>
        <dbReference type="ARBA" id="ARBA00022723"/>
    </source>
</evidence>
<dbReference type="GO" id="GO:0005737">
    <property type="term" value="C:cytoplasm"/>
    <property type="evidence" value="ECO:0007669"/>
    <property type="project" value="UniProtKB-SubCell"/>
</dbReference>
<evidence type="ECO:0000256" key="6">
    <source>
        <dbReference type="ARBA" id="ARBA00022664"/>
    </source>
</evidence>
<dbReference type="PANTHER" id="PTHR20930:SF0">
    <property type="entry name" value="PROTEIN ILRUN"/>
    <property type="match status" value="1"/>
</dbReference>
<evidence type="ECO:0000256" key="17">
    <source>
        <dbReference type="SAM" id="MobiDB-lite"/>
    </source>
</evidence>
<dbReference type="Proteomes" id="UP000019804">
    <property type="component" value="Unassembled WGS sequence"/>
</dbReference>
<feature type="compositionally biased region" description="Low complexity" evidence="17">
    <location>
        <begin position="245"/>
        <end position="263"/>
    </location>
</feature>
<feature type="region of interest" description="Disordered" evidence="17">
    <location>
        <begin position="1387"/>
        <end position="1425"/>
    </location>
</feature>
<dbReference type="GeneID" id="63701414"/>
<keyword evidence="6" id="KW-0507">mRNA processing</keyword>
<evidence type="ECO:0000256" key="11">
    <source>
        <dbReference type="ARBA" id="ARBA00022845"/>
    </source>
</evidence>
<dbReference type="InterPro" id="IPR032350">
    <property type="entry name" value="Nbr1_FW"/>
</dbReference>
<dbReference type="GO" id="GO:0006417">
    <property type="term" value="P:regulation of translation"/>
    <property type="evidence" value="ECO:0007669"/>
    <property type="project" value="UniProtKB-KW"/>
</dbReference>
<keyword evidence="13" id="KW-0866">Nonsense-mediated mRNA decay</keyword>
<dbReference type="GO" id="GO:0008380">
    <property type="term" value="P:RNA splicing"/>
    <property type="evidence" value="ECO:0007669"/>
    <property type="project" value="UniProtKB-KW"/>
</dbReference>
<dbReference type="RefSeq" id="XP_040639961.1">
    <property type="nucleotide sequence ID" value="XM_040786290.1"/>
</dbReference>
<dbReference type="Pfam" id="PF09405">
    <property type="entry name" value="Btz"/>
    <property type="match status" value="1"/>
</dbReference>
<evidence type="ECO:0000256" key="5">
    <source>
        <dbReference type="ARBA" id="ARBA00022490"/>
    </source>
</evidence>
<dbReference type="GO" id="GO:0051028">
    <property type="term" value="P:mRNA transport"/>
    <property type="evidence" value="ECO:0007669"/>
    <property type="project" value="UniProtKB-KW"/>
</dbReference>
<feature type="compositionally biased region" description="Polar residues" evidence="17">
    <location>
        <begin position="812"/>
        <end position="839"/>
    </location>
</feature>
<dbReference type="GO" id="GO:0006397">
    <property type="term" value="P:mRNA processing"/>
    <property type="evidence" value="ECO:0007669"/>
    <property type="project" value="UniProtKB-KW"/>
</dbReference>
<comment type="similarity">
    <text evidence="3">Belongs to the CASC3 family.</text>
</comment>
<keyword evidence="15" id="KW-0539">Nucleus</keyword>
<evidence type="ECO:0000259" key="18">
    <source>
        <dbReference type="PROSITE" id="PS50135"/>
    </source>
</evidence>
<keyword evidence="8 16" id="KW-0863">Zinc-finger</keyword>
<evidence type="ECO:0000256" key="4">
    <source>
        <dbReference type="ARBA" id="ARBA00022448"/>
    </source>
</evidence>
<keyword evidence="12" id="KW-0694">RNA-binding</keyword>
<protein>
    <recommendedName>
        <fullName evidence="18">ZZ-type domain-containing protein</fullName>
    </recommendedName>
</protein>
<feature type="compositionally biased region" description="Polar residues" evidence="17">
    <location>
        <begin position="113"/>
        <end position="122"/>
    </location>
</feature>
<dbReference type="InterPro" id="IPR043145">
    <property type="entry name" value="Znf_ZZ_sf"/>
</dbReference>
<evidence type="ECO:0000313" key="20">
    <source>
        <dbReference type="Proteomes" id="UP000019804"/>
    </source>
</evidence>
<evidence type="ECO:0000313" key="19">
    <source>
        <dbReference type="EMBL" id="EYE96273.1"/>
    </source>
</evidence>
<feature type="region of interest" description="Disordered" evidence="17">
    <location>
        <begin position="298"/>
        <end position="334"/>
    </location>
</feature>
<feature type="compositionally biased region" description="Acidic residues" evidence="17">
    <location>
        <begin position="46"/>
        <end position="60"/>
    </location>
</feature>
<dbReference type="CDD" id="cd02340">
    <property type="entry name" value="ZZ_NBR1_like"/>
    <property type="match status" value="2"/>
</dbReference>
<keyword evidence="20" id="KW-1185">Reference proteome</keyword>
<dbReference type="SUPFAM" id="SSF57850">
    <property type="entry name" value="RING/U-box"/>
    <property type="match status" value="4"/>
</dbReference>
<dbReference type="InterPro" id="IPR000433">
    <property type="entry name" value="Znf_ZZ"/>
</dbReference>
<feature type="domain" description="ZZ-type" evidence="18">
    <location>
        <begin position="1131"/>
        <end position="1185"/>
    </location>
</feature>
<evidence type="ECO:0000256" key="9">
    <source>
        <dbReference type="ARBA" id="ARBA00022816"/>
    </source>
</evidence>
<dbReference type="GO" id="GO:0035145">
    <property type="term" value="C:exon-exon junction complex"/>
    <property type="evidence" value="ECO:0007669"/>
    <property type="project" value="InterPro"/>
</dbReference>
<evidence type="ECO:0000256" key="14">
    <source>
        <dbReference type="ARBA" id="ARBA00023187"/>
    </source>
</evidence>
<evidence type="ECO:0000256" key="3">
    <source>
        <dbReference type="ARBA" id="ARBA00009548"/>
    </source>
</evidence>
<dbReference type="CDD" id="cd02249">
    <property type="entry name" value="ZZ"/>
    <property type="match status" value="1"/>
</dbReference>
<gene>
    <name evidence="19" type="ORF">EURHEDRAFT_514675</name>
</gene>
<evidence type="ECO:0000256" key="15">
    <source>
        <dbReference type="ARBA" id="ARBA00023242"/>
    </source>
</evidence>
<evidence type="ECO:0000256" key="12">
    <source>
        <dbReference type="ARBA" id="ARBA00022884"/>
    </source>
</evidence>
<dbReference type="CDD" id="cd14947">
    <property type="entry name" value="NBR1_like"/>
    <property type="match status" value="1"/>
</dbReference>
<accession>A0A017SH12</accession>
<dbReference type="GO" id="GO:0000184">
    <property type="term" value="P:nuclear-transcribed mRNA catabolic process, nonsense-mediated decay"/>
    <property type="evidence" value="ECO:0007669"/>
    <property type="project" value="UniProtKB-KW"/>
</dbReference>
<evidence type="ECO:0000256" key="8">
    <source>
        <dbReference type="ARBA" id="ARBA00022771"/>
    </source>
</evidence>